<dbReference type="RefSeq" id="XP_049126815.1">
    <property type="nucleotide sequence ID" value="XM_049270858.1"/>
</dbReference>
<dbReference type="Pfam" id="PF13637">
    <property type="entry name" value="Ank_4"/>
    <property type="match status" value="1"/>
</dbReference>
<keyword evidence="2 3" id="KW-0040">ANK repeat</keyword>
<dbReference type="Proteomes" id="UP001055115">
    <property type="component" value="Unassembled WGS sequence"/>
</dbReference>
<evidence type="ECO:0000256" key="2">
    <source>
        <dbReference type="ARBA" id="ARBA00023043"/>
    </source>
</evidence>
<dbReference type="InterPro" id="IPR050745">
    <property type="entry name" value="Multifunctional_regulatory"/>
</dbReference>
<feature type="repeat" description="ANK" evidence="3">
    <location>
        <begin position="158"/>
        <end position="190"/>
    </location>
</feature>
<feature type="repeat" description="ANK" evidence="3">
    <location>
        <begin position="84"/>
        <end position="116"/>
    </location>
</feature>
<evidence type="ECO:0000256" key="1">
    <source>
        <dbReference type="ARBA" id="ARBA00022737"/>
    </source>
</evidence>
<dbReference type="PANTHER" id="PTHR24189:SF50">
    <property type="entry name" value="ANKYRIN REPEAT AND SOCS BOX PROTEIN 2"/>
    <property type="match status" value="1"/>
</dbReference>
<evidence type="ECO:0000256" key="3">
    <source>
        <dbReference type="PROSITE-ProRule" id="PRU00023"/>
    </source>
</evidence>
<dbReference type="SUPFAM" id="SSF48403">
    <property type="entry name" value="Ankyrin repeat"/>
    <property type="match status" value="1"/>
</dbReference>
<dbReference type="PRINTS" id="PR01415">
    <property type="entry name" value="ANKYRIN"/>
</dbReference>
<evidence type="ECO:0000313" key="4">
    <source>
        <dbReference type="EMBL" id="GKT44465.1"/>
    </source>
</evidence>
<dbReference type="InterPro" id="IPR036770">
    <property type="entry name" value="Ankyrin_rpt-contain_sf"/>
</dbReference>
<organism evidence="4 5">
    <name type="scientific">Colletotrichum spaethianum</name>
    <dbReference type="NCBI Taxonomy" id="700344"/>
    <lineage>
        <taxon>Eukaryota</taxon>
        <taxon>Fungi</taxon>
        <taxon>Dikarya</taxon>
        <taxon>Ascomycota</taxon>
        <taxon>Pezizomycotina</taxon>
        <taxon>Sordariomycetes</taxon>
        <taxon>Hypocreomycetidae</taxon>
        <taxon>Glomerellales</taxon>
        <taxon>Glomerellaceae</taxon>
        <taxon>Colletotrichum</taxon>
        <taxon>Colletotrichum spaethianum species complex</taxon>
    </lineage>
</organism>
<dbReference type="EMBL" id="BQXU01000010">
    <property type="protein sequence ID" value="GKT44465.1"/>
    <property type="molecule type" value="Genomic_DNA"/>
</dbReference>
<dbReference type="Gene3D" id="1.25.40.20">
    <property type="entry name" value="Ankyrin repeat-containing domain"/>
    <property type="match status" value="1"/>
</dbReference>
<feature type="repeat" description="ANK" evidence="3">
    <location>
        <begin position="119"/>
        <end position="155"/>
    </location>
</feature>
<dbReference type="PROSITE" id="PS50297">
    <property type="entry name" value="ANK_REP_REGION"/>
    <property type="match status" value="4"/>
</dbReference>
<dbReference type="SMART" id="SM00248">
    <property type="entry name" value="ANK"/>
    <property type="match status" value="5"/>
</dbReference>
<dbReference type="InterPro" id="IPR002110">
    <property type="entry name" value="Ankyrin_rpt"/>
</dbReference>
<dbReference type="AlphaFoldDB" id="A0AA37NZI1"/>
<accession>A0AA37NZI1</accession>
<dbReference type="GeneID" id="73325448"/>
<gene>
    <name evidence="4" type="ORF">ColSpa_04646</name>
</gene>
<feature type="repeat" description="ANK" evidence="3">
    <location>
        <begin position="193"/>
        <end position="218"/>
    </location>
</feature>
<dbReference type="Pfam" id="PF12796">
    <property type="entry name" value="Ank_2"/>
    <property type="match status" value="1"/>
</dbReference>
<comment type="caution">
    <text evidence="4">The sequence shown here is derived from an EMBL/GenBank/DDBJ whole genome shotgun (WGS) entry which is preliminary data.</text>
</comment>
<evidence type="ECO:0000313" key="5">
    <source>
        <dbReference type="Proteomes" id="UP001055115"/>
    </source>
</evidence>
<protein>
    <submittedName>
        <fullName evidence="4">Ankyrin repeat and KH domain-containing protein mask</fullName>
    </submittedName>
</protein>
<proteinExistence type="predicted"/>
<dbReference type="PROSITE" id="PS50088">
    <property type="entry name" value="ANK_REPEAT"/>
    <property type="match status" value="4"/>
</dbReference>
<reference evidence="4 5" key="1">
    <citation type="submission" date="2022-03" db="EMBL/GenBank/DDBJ databases">
        <title>Genome data of Colletotrichum spp.</title>
        <authorList>
            <person name="Utami Y.D."/>
            <person name="Hiruma K."/>
        </authorList>
    </citation>
    <scope>NUCLEOTIDE SEQUENCE [LARGE SCALE GENOMIC DNA]</scope>
    <source>
        <strain evidence="4 5">MAFF 239500</strain>
    </source>
</reference>
<name>A0AA37NZI1_9PEZI</name>
<sequence length="288" mass="30888">MTILEAFSYCKYRYRNWPKDSQDNVVSEFRGWLALGAPINRPNGGHGIVLHLLIRNGLDSVVECLEIALQAGARIEDRDEFSCGRKTPLQVAAEVGNLEAVRLLLGHGADINALPGSEFGRTALQAAVYGSNYENIPAIVELLLSFGADVNVSPAEKGGITALQGAAISGNITIAKTLLDQGANVNAGPAVEEGRTAIEGAAEHGRLDMVRFLISVGATGDPAKGFERAIELAEKEHHFMIADFLRDYQDMSAGFGVGTDDVSNDEFFSEAPAQGFVFSDEALENFPF</sequence>
<keyword evidence="5" id="KW-1185">Reference proteome</keyword>
<dbReference type="PANTHER" id="PTHR24189">
    <property type="entry name" value="MYOTROPHIN"/>
    <property type="match status" value="1"/>
</dbReference>
<keyword evidence="1" id="KW-0677">Repeat</keyword>